<evidence type="ECO:0000313" key="1">
    <source>
        <dbReference type="EMBL" id="MCP2268174.1"/>
    </source>
</evidence>
<sequence length="165" mass="17714">MLDLTDEQIRAVLAHHEAAHAVIMVRAGDQVRSVWVRRSLGGSYRGRTERAGRSLLGPDEWAISALAGPEGSALWATEALGMSLGAARIATARTGRGDVADARDYLHRKNATLSMPQATRAAQGQVAGEWRHIKAVAMEILAHGRVPGDKVRALAGPPRTSRGRR</sequence>
<dbReference type="SUPFAM" id="SSF140990">
    <property type="entry name" value="FtsH protease domain-like"/>
    <property type="match status" value="1"/>
</dbReference>
<comment type="caution">
    <text evidence="1">The sequence shown here is derived from an EMBL/GenBank/DDBJ whole genome shotgun (WGS) entry which is preliminary data.</text>
</comment>
<dbReference type="Proteomes" id="UP001205185">
    <property type="component" value="Unassembled WGS sequence"/>
</dbReference>
<accession>A0ABT1I6H1</accession>
<protein>
    <recommendedName>
        <fullName evidence="3">Peptidase M48-like protein</fullName>
    </recommendedName>
</protein>
<dbReference type="EMBL" id="JAMTCO010000002">
    <property type="protein sequence ID" value="MCP2268174.1"/>
    <property type="molecule type" value="Genomic_DNA"/>
</dbReference>
<evidence type="ECO:0000313" key="2">
    <source>
        <dbReference type="Proteomes" id="UP001205185"/>
    </source>
</evidence>
<reference evidence="1 2" key="1">
    <citation type="submission" date="2022-06" db="EMBL/GenBank/DDBJ databases">
        <title>Genomic Encyclopedia of Archaeal and Bacterial Type Strains, Phase II (KMG-II): from individual species to whole genera.</title>
        <authorList>
            <person name="Goeker M."/>
        </authorList>
    </citation>
    <scope>NUCLEOTIDE SEQUENCE [LARGE SCALE GENOMIC DNA]</scope>
    <source>
        <strain evidence="1 2">DSM 44255</strain>
    </source>
</reference>
<gene>
    <name evidence="1" type="ORF">LV75_000660</name>
</gene>
<keyword evidence="2" id="KW-1185">Reference proteome</keyword>
<organism evidence="1 2">
    <name type="scientific">Actinokineospora diospyrosa</name>
    <dbReference type="NCBI Taxonomy" id="103728"/>
    <lineage>
        <taxon>Bacteria</taxon>
        <taxon>Bacillati</taxon>
        <taxon>Actinomycetota</taxon>
        <taxon>Actinomycetes</taxon>
        <taxon>Pseudonocardiales</taxon>
        <taxon>Pseudonocardiaceae</taxon>
        <taxon>Actinokineospora</taxon>
    </lineage>
</organism>
<dbReference type="InterPro" id="IPR037219">
    <property type="entry name" value="Peptidase_M41-like"/>
</dbReference>
<proteinExistence type="predicted"/>
<name>A0ABT1I6H1_9PSEU</name>
<evidence type="ECO:0008006" key="3">
    <source>
        <dbReference type="Google" id="ProtNLM"/>
    </source>
</evidence>